<comment type="caution">
    <text evidence="8">The sequence shown here is derived from an EMBL/GenBank/DDBJ whole genome shotgun (WGS) entry which is preliminary data.</text>
</comment>
<organism evidence="8 9">
    <name type="scientific">Gnathostoma spinigerum</name>
    <dbReference type="NCBI Taxonomy" id="75299"/>
    <lineage>
        <taxon>Eukaryota</taxon>
        <taxon>Metazoa</taxon>
        <taxon>Ecdysozoa</taxon>
        <taxon>Nematoda</taxon>
        <taxon>Chromadorea</taxon>
        <taxon>Rhabditida</taxon>
        <taxon>Spirurina</taxon>
        <taxon>Gnathostomatomorpha</taxon>
        <taxon>Gnathostomatoidea</taxon>
        <taxon>Gnathostomatidae</taxon>
        <taxon>Gnathostoma</taxon>
    </lineage>
</organism>
<dbReference type="EC" id="3.2.1.28" evidence="2"/>
<evidence type="ECO:0000313" key="8">
    <source>
        <dbReference type="EMBL" id="MFH4981787.1"/>
    </source>
</evidence>
<dbReference type="AlphaFoldDB" id="A0ABD6EYV9"/>
<dbReference type="SUPFAM" id="SSF48208">
    <property type="entry name" value="Six-hairpin glycosidases"/>
    <property type="match status" value="1"/>
</dbReference>
<feature type="compositionally biased region" description="Polar residues" evidence="7">
    <location>
        <begin position="1"/>
        <end position="10"/>
    </location>
</feature>
<dbReference type="InterPro" id="IPR008928">
    <property type="entry name" value="6-hairpin_glycosidase_sf"/>
</dbReference>
<dbReference type="Gene3D" id="1.50.10.10">
    <property type="match status" value="1"/>
</dbReference>
<evidence type="ECO:0000256" key="5">
    <source>
        <dbReference type="ARBA" id="ARBA00023295"/>
    </source>
</evidence>
<dbReference type="GO" id="GO:0004555">
    <property type="term" value="F:alpha,alpha-trehalase activity"/>
    <property type="evidence" value="ECO:0007669"/>
    <property type="project" value="UniProtKB-EC"/>
</dbReference>
<dbReference type="Proteomes" id="UP001608902">
    <property type="component" value="Unassembled WGS sequence"/>
</dbReference>
<sequence>MHQNQSNKTVSGSGSTSSGGRGLIVLPSMDDVVSSEVEPPQYSCDESDAPNYMIYCQGEVLHAVMMLNIYKDSKTFVDKPLKKDPEVVLAEFKKKFPKELTTNDREAVKTFIQENFDDEGSELGECKLDDWEEEPEQLIGIEDPQLRQFALDVNGMWNKLCRTFKPNVLNHPNRYSVVYVPNEFIIPGGRFREYYYWDTYWVVKGLLASDKNFIYYCCHYYYRYHYQH</sequence>
<evidence type="ECO:0000256" key="3">
    <source>
        <dbReference type="ARBA" id="ARBA00019905"/>
    </source>
</evidence>
<evidence type="ECO:0000256" key="1">
    <source>
        <dbReference type="ARBA" id="ARBA00005615"/>
    </source>
</evidence>
<reference evidence="8 9" key="1">
    <citation type="submission" date="2024-08" db="EMBL/GenBank/DDBJ databases">
        <title>Gnathostoma spinigerum genome.</title>
        <authorList>
            <person name="Gonzalez-Bertolin B."/>
            <person name="Monzon S."/>
            <person name="Zaballos A."/>
            <person name="Jimenez P."/>
            <person name="Dekumyoy P."/>
            <person name="Varona S."/>
            <person name="Cuesta I."/>
            <person name="Sumanam S."/>
            <person name="Adisakwattana P."/>
            <person name="Gasser R.B."/>
            <person name="Hernandez-Gonzalez A."/>
            <person name="Young N.D."/>
            <person name="Perteguer M.J."/>
        </authorList>
    </citation>
    <scope>NUCLEOTIDE SEQUENCE [LARGE SCALE GENOMIC DNA]</scope>
    <source>
        <strain evidence="8">AL3</strain>
        <tissue evidence="8">Liver</tissue>
    </source>
</reference>
<name>A0ABD6EYV9_9BILA</name>
<gene>
    <name evidence="8" type="ORF">AB6A40_008496</name>
</gene>
<dbReference type="InterPro" id="IPR012341">
    <property type="entry name" value="6hp_glycosidase-like_sf"/>
</dbReference>
<evidence type="ECO:0000256" key="7">
    <source>
        <dbReference type="SAM" id="MobiDB-lite"/>
    </source>
</evidence>
<keyword evidence="4" id="KW-0378">Hydrolase</keyword>
<feature type="region of interest" description="Disordered" evidence="7">
    <location>
        <begin position="1"/>
        <end position="21"/>
    </location>
</feature>
<dbReference type="InterPro" id="IPR001661">
    <property type="entry name" value="Glyco_hydro_37"/>
</dbReference>
<evidence type="ECO:0000256" key="6">
    <source>
        <dbReference type="ARBA" id="ARBA00030473"/>
    </source>
</evidence>
<accession>A0ABD6EYV9</accession>
<dbReference type="EMBL" id="JBGFUD010007883">
    <property type="protein sequence ID" value="MFH4981787.1"/>
    <property type="molecule type" value="Genomic_DNA"/>
</dbReference>
<dbReference type="PROSITE" id="PS00927">
    <property type="entry name" value="TREHALASE_1"/>
    <property type="match status" value="1"/>
</dbReference>
<dbReference type="Pfam" id="PF01204">
    <property type="entry name" value="Trehalase"/>
    <property type="match status" value="1"/>
</dbReference>
<keyword evidence="5" id="KW-0326">Glycosidase</keyword>
<evidence type="ECO:0000256" key="4">
    <source>
        <dbReference type="ARBA" id="ARBA00022801"/>
    </source>
</evidence>
<dbReference type="PANTHER" id="PTHR23403:SF5">
    <property type="entry name" value="TREHALASE"/>
    <property type="match status" value="1"/>
</dbReference>
<keyword evidence="9" id="KW-1185">Reference proteome</keyword>
<dbReference type="PANTHER" id="PTHR23403">
    <property type="entry name" value="TREHALASE"/>
    <property type="match status" value="1"/>
</dbReference>
<evidence type="ECO:0000256" key="2">
    <source>
        <dbReference type="ARBA" id="ARBA00012757"/>
    </source>
</evidence>
<comment type="similarity">
    <text evidence="1">Belongs to the glycosyl hydrolase 37 family.</text>
</comment>
<proteinExistence type="inferred from homology"/>
<protein>
    <recommendedName>
        <fullName evidence="3">Trehalase</fullName>
        <ecNumber evidence="2">3.2.1.28</ecNumber>
    </recommendedName>
    <alternativeName>
        <fullName evidence="6">Alpha,alpha-trehalase</fullName>
    </alternativeName>
</protein>
<evidence type="ECO:0000313" key="9">
    <source>
        <dbReference type="Proteomes" id="UP001608902"/>
    </source>
</evidence>
<dbReference type="InterPro" id="IPR018232">
    <property type="entry name" value="Glyco_hydro_37_CS"/>
</dbReference>